<accession>A0A6J7PQS9</accession>
<protein>
    <submittedName>
        <fullName evidence="5">Unannotated protein</fullName>
    </submittedName>
</protein>
<evidence type="ECO:0000256" key="1">
    <source>
        <dbReference type="ARBA" id="ARBA00008694"/>
    </source>
</evidence>
<dbReference type="Gene3D" id="3.40.630.30">
    <property type="match status" value="1"/>
</dbReference>
<keyword evidence="3" id="KW-0012">Acyltransferase</keyword>
<dbReference type="InterPro" id="IPR016181">
    <property type="entry name" value="Acyl_CoA_acyltransferase"/>
</dbReference>
<reference evidence="5" key="1">
    <citation type="submission" date="2020-05" db="EMBL/GenBank/DDBJ databases">
        <authorList>
            <person name="Chiriac C."/>
            <person name="Salcher M."/>
            <person name="Ghai R."/>
            <person name="Kavagutti S V."/>
        </authorList>
    </citation>
    <scope>NUCLEOTIDE SEQUENCE</scope>
</reference>
<sequence length="195" mass="21356">MTSPTGSNSPIPVRMPVTSGLIRRARPGDIDEILAMVRELAEYERLADQAVATPAQFHAAFFGASPSVYAFVVDDDPDAGTLAGFAIYFLNFSTWLGVHGLYLEDLYVRPQFRGRGFGKRLLATMARVCVDEGYGRFEWWVLDWNVDALAVYESIGAVPMDEWTVQRVTGQALIDLAAQADPLPAVPPAQHGPPT</sequence>
<dbReference type="PANTHER" id="PTHR10545:SF29">
    <property type="entry name" value="GH14572P-RELATED"/>
    <property type="match status" value="1"/>
</dbReference>
<dbReference type="InterPro" id="IPR000182">
    <property type="entry name" value="GNAT_dom"/>
</dbReference>
<dbReference type="Pfam" id="PF00583">
    <property type="entry name" value="Acetyltransf_1"/>
    <property type="match status" value="1"/>
</dbReference>
<evidence type="ECO:0000313" key="5">
    <source>
        <dbReference type="EMBL" id="CAB5006915.1"/>
    </source>
</evidence>
<keyword evidence="2" id="KW-0808">Transferase</keyword>
<dbReference type="PROSITE" id="PS51186">
    <property type="entry name" value="GNAT"/>
    <property type="match status" value="1"/>
</dbReference>
<dbReference type="EMBL" id="CAFBPD010000102">
    <property type="protein sequence ID" value="CAB5006915.1"/>
    <property type="molecule type" value="Genomic_DNA"/>
</dbReference>
<evidence type="ECO:0000256" key="2">
    <source>
        <dbReference type="ARBA" id="ARBA00022679"/>
    </source>
</evidence>
<gene>
    <name evidence="5" type="ORF">UFOPK4061_00677</name>
</gene>
<dbReference type="SUPFAM" id="SSF55729">
    <property type="entry name" value="Acyl-CoA N-acyltransferases (Nat)"/>
    <property type="match status" value="1"/>
</dbReference>
<dbReference type="InterPro" id="IPR051016">
    <property type="entry name" value="Diverse_Substrate_AcTransf"/>
</dbReference>
<proteinExistence type="inferred from homology"/>
<dbReference type="AlphaFoldDB" id="A0A6J7PQS9"/>
<dbReference type="PANTHER" id="PTHR10545">
    <property type="entry name" value="DIAMINE N-ACETYLTRANSFERASE"/>
    <property type="match status" value="1"/>
</dbReference>
<evidence type="ECO:0000256" key="3">
    <source>
        <dbReference type="ARBA" id="ARBA00023315"/>
    </source>
</evidence>
<evidence type="ECO:0000259" key="4">
    <source>
        <dbReference type="PROSITE" id="PS51186"/>
    </source>
</evidence>
<feature type="domain" description="N-acetyltransferase" evidence="4">
    <location>
        <begin position="20"/>
        <end position="181"/>
    </location>
</feature>
<comment type="similarity">
    <text evidence="1">Belongs to the acetyltransferase family.</text>
</comment>
<dbReference type="FunFam" id="3.40.630.30:FF:000064">
    <property type="entry name" value="GNAT family acetyltransferase"/>
    <property type="match status" value="1"/>
</dbReference>
<name>A0A6J7PQS9_9ZZZZ</name>
<dbReference type="GO" id="GO:0008080">
    <property type="term" value="F:N-acetyltransferase activity"/>
    <property type="evidence" value="ECO:0007669"/>
    <property type="project" value="UniProtKB-ARBA"/>
</dbReference>
<dbReference type="CDD" id="cd04301">
    <property type="entry name" value="NAT_SF"/>
    <property type="match status" value="1"/>
</dbReference>
<organism evidence="5">
    <name type="scientific">freshwater metagenome</name>
    <dbReference type="NCBI Taxonomy" id="449393"/>
    <lineage>
        <taxon>unclassified sequences</taxon>
        <taxon>metagenomes</taxon>
        <taxon>ecological metagenomes</taxon>
    </lineage>
</organism>